<keyword evidence="5" id="KW-0547">Nucleotide-binding</keyword>
<name>A0A2N7X6V3_9BURK</name>
<keyword evidence="6 11" id="KW-0067">ATP-binding</keyword>
<dbReference type="PROSITE" id="PS00211">
    <property type="entry name" value="ABC_TRANSPORTER_1"/>
    <property type="match status" value="1"/>
</dbReference>
<keyword evidence="12" id="KW-1185">Reference proteome</keyword>
<dbReference type="GO" id="GO:0005524">
    <property type="term" value="F:ATP binding"/>
    <property type="evidence" value="ECO:0007669"/>
    <property type="project" value="UniProtKB-KW"/>
</dbReference>
<evidence type="ECO:0000256" key="9">
    <source>
        <dbReference type="ARBA" id="ARBA00023136"/>
    </source>
</evidence>
<dbReference type="OrthoDB" id="5298774at2"/>
<dbReference type="Gene3D" id="2.40.50.100">
    <property type="match status" value="1"/>
</dbReference>
<keyword evidence="9" id="KW-0472">Membrane</keyword>
<keyword evidence="3" id="KW-0410">Iron transport</keyword>
<evidence type="ECO:0000259" key="10">
    <source>
        <dbReference type="PROSITE" id="PS50893"/>
    </source>
</evidence>
<dbReference type="PROSITE" id="PS50893">
    <property type="entry name" value="ABC_TRANSPORTER_2"/>
    <property type="match status" value="1"/>
</dbReference>
<dbReference type="SUPFAM" id="SSF52540">
    <property type="entry name" value="P-loop containing nucleoside triphosphate hydrolases"/>
    <property type="match status" value="1"/>
</dbReference>
<gene>
    <name evidence="11" type="ORF">C0Z20_08305</name>
</gene>
<dbReference type="AlphaFoldDB" id="A0A2N7X6V3"/>
<dbReference type="InterPro" id="IPR015853">
    <property type="entry name" value="ABC_transpr_FbpC"/>
</dbReference>
<evidence type="ECO:0000256" key="2">
    <source>
        <dbReference type="ARBA" id="ARBA00022475"/>
    </source>
</evidence>
<keyword evidence="2" id="KW-1003">Cell membrane</keyword>
<dbReference type="InterPro" id="IPR027417">
    <property type="entry name" value="P-loop_NTPase"/>
</dbReference>
<comment type="caution">
    <text evidence="11">The sequence shown here is derived from an EMBL/GenBank/DDBJ whole genome shotgun (WGS) entry which is preliminary data.</text>
</comment>
<evidence type="ECO:0000256" key="7">
    <source>
        <dbReference type="ARBA" id="ARBA00023004"/>
    </source>
</evidence>
<keyword evidence="4" id="KW-0997">Cell inner membrane</keyword>
<protein>
    <submittedName>
        <fullName evidence="11">ABC transporter ATP-binding protein</fullName>
    </submittedName>
</protein>
<organism evidence="11 12">
    <name type="scientific">Trinickia symbiotica</name>
    <dbReference type="NCBI Taxonomy" id="863227"/>
    <lineage>
        <taxon>Bacteria</taxon>
        <taxon>Pseudomonadati</taxon>
        <taxon>Pseudomonadota</taxon>
        <taxon>Betaproteobacteria</taxon>
        <taxon>Burkholderiales</taxon>
        <taxon>Burkholderiaceae</taxon>
        <taxon>Trinickia</taxon>
    </lineage>
</organism>
<dbReference type="Pfam" id="PF00005">
    <property type="entry name" value="ABC_tran"/>
    <property type="match status" value="1"/>
</dbReference>
<keyword evidence="1" id="KW-0813">Transport</keyword>
<dbReference type="PANTHER" id="PTHR42781">
    <property type="entry name" value="SPERMIDINE/PUTRESCINE IMPORT ATP-BINDING PROTEIN POTA"/>
    <property type="match status" value="1"/>
</dbReference>
<evidence type="ECO:0000256" key="8">
    <source>
        <dbReference type="ARBA" id="ARBA00023065"/>
    </source>
</evidence>
<dbReference type="CDD" id="cd03259">
    <property type="entry name" value="ABC_Carb_Solutes_like"/>
    <property type="match status" value="1"/>
</dbReference>
<accession>A0A2N7X6V3</accession>
<evidence type="ECO:0000256" key="1">
    <source>
        <dbReference type="ARBA" id="ARBA00022448"/>
    </source>
</evidence>
<reference evidence="11 12" key="1">
    <citation type="submission" date="2018-01" db="EMBL/GenBank/DDBJ databases">
        <title>Whole genome analyses suggest that Burkholderia sensu lato contains two further novel genera in the rhizoxinica-symbiotica group Mycetohabitans gen. nov., and Trinickia gen. nov.: implications for the evolution of diazotrophy and nodulation in the Burkholderiaceae.</title>
        <authorList>
            <person name="Estrada-de los Santos P."/>
            <person name="Palmer M."/>
            <person name="Chavez-Ramirez B."/>
            <person name="Beukes C."/>
            <person name="Steenkamp E.T."/>
            <person name="Hirsch A.M."/>
            <person name="Manyaka P."/>
            <person name="Maluk M."/>
            <person name="Lafos M."/>
            <person name="Crook M."/>
            <person name="Gross E."/>
            <person name="Simon M.F."/>
            <person name="Bueno dos Reis Junior F."/>
            <person name="Poole P.S."/>
            <person name="Venter S.N."/>
            <person name="James E.K."/>
        </authorList>
    </citation>
    <scope>NUCLEOTIDE SEQUENCE [LARGE SCALE GENOMIC DNA]</scope>
    <source>
        <strain evidence="11 12">JPY 581</strain>
    </source>
</reference>
<proteinExistence type="predicted"/>
<dbReference type="GO" id="GO:0015697">
    <property type="term" value="P:quaternary ammonium group transport"/>
    <property type="evidence" value="ECO:0007669"/>
    <property type="project" value="UniProtKB-ARBA"/>
</dbReference>
<evidence type="ECO:0000256" key="5">
    <source>
        <dbReference type="ARBA" id="ARBA00022741"/>
    </source>
</evidence>
<keyword evidence="7" id="KW-0408">Iron</keyword>
<keyword evidence="8" id="KW-0406">Ion transport</keyword>
<dbReference type="Proteomes" id="UP000235777">
    <property type="component" value="Unassembled WGS sequence"/>
</dbReference>
<dbReference type="RefSeq" id="WP_018440021.1">
    <property type="nucleotide sequence ID" value="NZ_KB890168.1"/>
</dbReference>
<dbReference type="GO" id="GO:0015408">
    <property type="term" value="F:ABC-type ferric iron transporter activity"/>
    <property type="evidence" value="ECO:0007669"/>
    <property type="project" value="InterPro"/>
</dbReference>
<dbReference type="FunFam" id="3.40.50.300:FF:000425">
    <property type="entry name" value="Probable ABC transporter, ATP-binding subunit"/>
    <property type="match status" value="1"/>
</dbReference>
<dbReference type="GO" id="GO:0016020">
    <property type="term" value="C:membrane"/>
    <property type="evidence" value="ECO:0007669"/>
    <property type="project" value="InterPro"/>
</dbReference>
<dbReference type="Gene3D" id="3.40.50.300">
    <property type="entry name" value="P-loop containing nucleotide triphosphate hydrolases"/>
    <property type="match status" value="1"/>
</dbReference>
<dbReference type="PANTHER" id="PTHR42781:SF4">
    <property type="entry name" value="SPERMIDINE_PUTRESCINE IMPORT ATP-BINDING PROTEIN POTA"/>
    <property type="match status" value="1"/>
</dbReference>
<dbReference type="SMART" id="SM00382">
    <property type="entry name" value="AAA"/>
    <property type="match status" value="1"/>
</dbReference>
<evidence type="ECO:0000313" key="12">
    <source>
        <dbReference type="Proteomes" id="UP000235777"/>
    </source>
</evidence>
<dbReference type="InterPro" id="IPR017871">
    <property type="entry name" value="ABC_transporter-like_CS"/>
</dbReference>
<evidence type="ECO:0000256" key="3">
    <source>
        <dbReference type="ARBA" id="ARBA00022496"/>
    </source>
</evidence>
<evidence type="ECO:0000256" key="4">
    <source>
        <dbReference type="ARBA" id="ARBA00022519"/>
    </source>
</evidence>
<evidence type="ECO:0000256" key="6">
    <source>
        <dbReference type="ARBA" id="ARBA00022840"/>
    </source>
</evidence>
<dbReference type="EMBL" id="PNYC01000004">
    <property type="protein sequence ID" value="PMS37311.1"/>
    <property type="molecule type" value="Genomic_DNA"/>
</dbReference>
<dbReference type="GO" id="GO:0016887">
    <property type="term" value="F:ATP hydrolysis activity"/>
    <property type="evidence" value="ECO:0007669"/>
    <property type="project" value="InterPro"/>
</dbReference>
<dbReference type="SUPFAM" id="SSF50331">
    <property type="entry name" value="MOP-like"/>
    <property type="match status" value="1"/>
</dbReference>
<dbReference type="InterPro" id="IPR003439">
    <property type="entry name" value="ABC_transporter-like_ATP-bd"/>
</dbReference>
<sequence>MSLDFDNVSFKYPRGGHGVDAVTLAAQPGELLAVMGRSGSGKSTLLRLAAGLLDGYDGRIAIGGDDMAGVPVWRREVGMVFQQYALFPHLSVVENVAYGLRMRGVPAAQRRVHALEMLERVGLSSHADRGTTMLSGGQQQRVALARALVIAPRVLLLDEPLAALDAGIRHQLRDLIRALQRASGATTLLVTHDQEEALSMADRVAVVDGGRVLQVDTPCNLYERPVSAQVARFVGHSTILPGRIRAKDMVDVGFALLNVDTGIRRIGDDVELLLRPEHIQPDPPVGTANRIDGALGEIRYFGATQRYDFLPNGSSQPLLCEGRLLPTSSIAIDPRHLVTLNATPDTQSIPLPNGEPECLQS</sequence>
<evidence type="ECO:0000313" key="11">
    <source>
        <dbReference type="EMBL" id="PMS37311.1"/>
    </source>
</evidence>
<feature type="domain" description="ABC transporter" evidence="10">
    <location>
        <begin position="3"/>
        <end position="234"/>
    </location>
</feature>
<dbReference type="InterPro" id="IPR003593">
    <property type="entry name" value="AAA+_ATPase"/>
</dbReference>
<dbReference type="STRING" id="863227.GCA_000373005_01468"/>
<dbReference type="InterPro" id="IPR008995">
    <property type="entry name" value="Mo/tungstate-bd_C_term_dom"/>
</dbReference>
<dbReference type="InterPro" id="IPR050093">
    <property type="entry name" value="ABC_SmlMolc_Importer"/>
</dbReference>